<proteinExistence type="predicted"/>
<name>L9X7H8_9EURY</name>
<dbReference type="Proteomes" id="UP000011602">
    <property type="component" value="Unassembled WGS sequence"/>
</dbReference>
<reference evidence="1 2" key="1">
    <citation type="journal article" date="2014" name="PLoS Genet.">
        <title>Phylogenetically driven sequencing of extremely halophilic archaea reveals strategies for static and dynamic osmo-response.</title>
        <authorList>
            <person name="Becker E.A."/>
            <person name="Seitzer P.M."/>
            <person name="Tritt A."/>
            <person name="Larsen D."/>
            <person name="Krusor M."/>
            <person name="Yao A.I."/>
            <person name="Wu D."/>
            <person name="Madern D."/>
            <person name="Eisen J.A."/>
            <person name="Darling A.E."/>
            <person name="Facciotti M.T."/>
        </authorList>
    </citation>
    <scope>NUCLEOTIDE SEQUENCE [LARGE SCALE GENOMIC DNA]</scope>
    <source>
        <strain evidence="1 2">JCM 12255</strain>
    </source>
</reference>
<evidence type="ECO:0000313" key="1">
    <source>
        <dbReference type="EMBL" id="ELY57537.1"/>
    </source>
</evidence>
<dbReference type="RefSeq" id="WP_007259024.1">
    <property type="nucleotide sequence ID" value="NZ_AOHZ01000041.1"/>
</dbReference>
<dbReference type="SUPFAM" id="SSF55961">
    <property type="entry name" value="Bet v1-like"/>
    <property type="match status" value="1"/>
</dbReference>
<dbReference type="EMBL" id="AOHZ01000041">
    <property type="protein sequence ID" value="ELY57537.1"/>
    <property type="molecule type" value="Genomic_DNA"/>
</dbReference>
<comment type="caution">
    <text evidence="1">The sequence shown here is derived from an EMBL/GenBank/DDBJ whole genome shotgun (WGS) entry which is preliminary data.</text>
</comment>
<dbReference type="InterPro" id="IPR023393">
    <property type="entry name" value="START-like_dom_sf"/>
</dbReference>
<dbReference type="Gene3D" id="3.30.530.20">
    <property type="match status" value="1"/>
</dbReference>
<organism evidence="1 2">
    <name type="scientific">Natronolimnohabitans innermongolicus JCM 12255</name>
    <dbReference type="NCBI Taxonomy" id="1227499"/>
    <lineage>
        <taxon>Archaea</taxon>
        <taxon>Methanobacteriati</taxon>
        <taxon>Methanobacteriota</taxon>
        <taxon>Stenosarchaea group</taxon>
        <taxon>Halobacteria</taxon>
        <taxon>Halobacteriales</taxon>
        <taxon>Natrialbaceae</taxon>
        <taxon>Natronolimnohabitans</taxon>
    </lineage>
</organism>
<dbReference type="AlphaFoldDB" id="L9X7H8"/>
<gene>
    <name evidence="1" type="ORF">C493_08636</name>
</gene>
<keyword evidence="2" id="KW-1185">Reference proteome</keyword>
<evidence type="ECO:0000313" key="2">
    <source>
        <dbReference type="Proteomes" id="UP000011602"/>
    </source>
</evidence>
<evidence type="ECO:0008006" key="3">
    <source>
        <dbReference type="Google" id="ProtNLM"/>
    </source>
</evidence>
<dbReference type="OrthoDB" id="350771at2157"/>
<sequence>MATTTIEETHVSKVFVAADYRTVWEYITDPMNVPECYPNWTTSVAPEKRHYRGVGTRGDEFTMTPHLDEESGVVDFEIDAGSPVERPRSRLFAIDEHHCLLIHLAVRWEGVDDHGWQEHKRETDEDLGRMKRLVEIDS</sequence>
<accession>L9X7H8</accession>
<protein>
    <recommendedName>
        <fullName evidence="3">Polyketide cyclase/dehydrase</fullName>
    </recommendedName>
</protein>